<evidence type="ECO:0008006" key="4">
    <source>
        <dbReference type="Google" id="ProtNLM"/>
    </source>
</evidence>
<protein>
    <recommendedName>
        <fullName evidence="4">HPP family protein</fullName>
    </recommendedName>
</protein>
<reference evidence="2 3" key="1">
    <citation type="submission" date="2020-01" db="EMBL/GenBank/DDBJ databases">
        <title>Paenibacillus sp. nov., isolated from tomato rhizosphere.</title>
        <authorList>
            <person name="Weon H.-Y."/>
            <person name="Lee S.A."/>
        </authorList>
    </citation>
    <scope>NUCLEOTIDE SEQUENCE [LARGE SCALE GENOMIC DNA]</scope>
    <source>
        <strain evidence="2 3">12200R-189</strain>
    </source>
</reference>
<keyword evidence="1" id="KW-1133">Transmembrane helix</keyword>
<feature type="transmembrane region" description="Helical" evidence="1">
    <location>
        <begin position="114"/>
        <end position="137"/>
    </location>
</feature>
<dbReference type="KEGG" id="plyc:GXP70_23750"/>
<dbReference type="AlphaFoldDB" id="A0A6C0G582"/>
<keyword evidence="1" id="KW-0812">Transmembrane</keyword>
<keyword evidence="1" id="KW-0472">Membrane</keyword>
<gene>
    <name evidence="2" type="ORF">GXP70_23750</name>
</gene>
<feature type="transmembrane region" description="Helical" evidence="1">
    <location>
        <begin position="7"/>
        <end position="30"/>
    </location>
</feature>
<evidence type="ECO:0000256" key="1">
    <source>
        <dbReference type="SAM" id="Phobius"/>
    </source>
</evidence>
<accession>A0A6C0G582</accession>
<sequence length="161" mass="17348">MVLRSIGLGLFIIFVYWLSSHAPGMHMLFFPTLGAFGFLFITRSPGMPELVGIAGGAVLSSVVGTLAYTVNNGMASLFVSTLFTIWLVRRLKLNAPPIVAVSLIPFFAHPELPWVAPLSVALSLAGLVAVLGFVYVVERVMARMEAAKLQLGQGVRMDVDQ</sequence>
<dbReference type="RefSeq" id="WP_162359125.1">
    <property type="nucleotide sequence ID" value="NZ_CP048209.1"/>
</dbReference>
<feature type="transmembrane region" description="Helical" evidence="1">
    <location>
        <begin position="50"/>
        <end position="70"/>
    </location>
</feature>
<organism evidence="2 3">
    <name type="scientific">Paenibacillus lycopersici</name>
    <dbReference type="NCBI Taxonomy" id="2704462"/>
    <lineage>
        <taxon>Bacteria</taxon>
        <taxon>Bacillati</taxon>
        <taxon>Bacillota</taxon>
        <taxon>Bacilli</taxon>
        <taxon>Bacillales</taxon>
        <taxon>Paenibacillaceae</taxon>
        <taxon>Paenibacillus</taxon>
    </lineage>
</organism>
<evidence type="ECO:0000313" key="2">
    <source>
        <dbReference type="EMBL" id="QHT62694.1"/>
    </source>
</evidence>
<keyword evidence="3" id="KW-1185">Reference proteome</keyword>
<proteinExistence type="predicted"/>
<name>A0A6C0G582_9BACL</name>
<dbReference type="Proteomes" id="UP000476064">
    <property type="component" value="Chromosome"/>
</dbReference>
<evidence type="ECO:0000313" key="3">
    <source>
        <dbReference type="Proteomes" id="UP000476064"/>
    </source>
</evidence>
<dbReference type="EMBL" id="CP048209">
    <property type="protein sequence ID" value="QHT62694.1"/>
    <property type="molecule type" value="Genomic_DNA"/>
</dbReference>